<dbReference type="OrthoDB" id="571248at2"/>
<dbReference type="SUPFAM" id="SSF51905">
    <property type="entry name" value="FAD/NAD(P)-binding domain"/>
    <property type="match status" value="1"/>
</dbReference>
<dbReference type="Proteomes" id="UP000199634">
    <property type="component" value="Unassembled WGS sequence"/>
</dbReference>
<gene>
    <name evidence="2" type="ORF">SAMN02927937_02556</name>
</gene>
<organism evidence="2 3">
    <name type="scientific">Paenimyroides marinum</name>
    <dbReference type="NCBI Taxonomy" id="1159016"/>
    <lineage>
        <taxon>Bacteria</taxon>
        <taxon>Pseudomonadati</taxon>
        <taxon>Bacteroidota</taxon>
        <taxon>Flavobacteriia</taxon>
        <taxon>Flavobacteriales</taxon>
        <taxon>Flavobacteriaceae</taxon>
        <taxon>Paenimyroides</taxon>
    </lineage>
</organism>
<sequence>MDLHSGMPFWMALNPLYNYYHPLKKNISTHTVIVGSGITGALVAHVLCTLGIKCIVIDKRTIGTGSTAASTSQLQYEIDIPLVELIRKIGEENAVKAYKCCLQSITDVENVFKSIKKDPDFESIPTYLLASNKSGEKLLKEEFEARKKANLPVQYLDKDQLKESLGIDAFSALYNDTSAQLDCYKGATFILDHHLKKNEIELYSHTLISDYNKTKNGYELITENGNKINCENVVIAAGYEAGEFLPQKVMDLLSTFAIVSHPVDKKYLWKNRALIWETQTPYLYMRTTADNRMMVGGEDEEYNNADRRDAALNKKAKTLEKKFKKMFPDIPFVTDMSWAGTFSATADGLPFIGTYPYRPNMYFALGYGGNGITFSMIAAQIIGNLITGKKDDRTDLFGFNRLKHSD</sequence>
<dbReference type="STRING" id="1159016.SAMN02927937_02556"/>
<dbReference type="InterPro" id="IPR036188">
    <property type="entry name" value="FAD/NAD-bd_sf"/>
</dbReference>
<name>A0A1H6MBA5_9FLAO</name>
<proteinExistence type="predicted"/>
<dbReference type="Pfam" id="PF01266">
    <property type="entry name" value="DAO"/>
    <property type="match status" value="1"/>
</dbReference>
<evidence type="ECO:0000313" key="2">
    <source>
        <dbReference type="EMBL" id="SEH98713.1"/>
    </source>
</evidence>
<evidence type="ECO:0000259" key="1">
    <source>
        <dbReference type="Pfam" id="PF01266"/>
    </source>
</evidence>
<dbReference type="Gene3D" id="3.30.9.10">
    <property type="entry name" value="D-Amino Acid Oxidase, subunit A, domain 2"/>
    <property type="match status" value="1"/>
</dbReference>
<dbReference type="InterPro" id="IPR006076">
    <property type="entry name" value="FAD-dep_OxRdtase"/>
</dbReference>
<dbReference type="Gene3D" id="3.50.50.60">
    <property type="entry name" value="FAD/NAD(P)-binding domain"/>
    <property type="match status" value="1"/>
</dbReference>
<protein>
    <submittedName>
        <fullName evidence="2">Glycine/D-amino acid oxidase</fullName>
    </submittedName>
</protein>
<dbReference type="PANTHER" id="PTHR13847:SF201">
    <property type="entry name" value="PUTATIBE OXIDOREDUCTASE"/>
    <property type="match status" value="1"/>
</dbReference>
<dbReference type="EMBL" id="FNXE01000048">
    <property type="protein sequence ID" value="SEH98713.1"/>
    <property type="molecule type" value="Genomic_DNA"/>
</dbReference>
<dbReference type="GO" id="GO:0005737">
    <property type="term" value="C:cytoplasm"/>
    <property type="evidence" value="ECO:0007669"/>
    <property type="project" value="TreeGrafter"/>
</dbReference>
<dbReference type="AlphaFoldDB" id="A0A1H6MBA5"/>
<dbReference type="RefSeq" id="WP_091101813.1">
    <property type="nucleotide sequence ID" value="NZ_FNXE01000048.1"/>
</dbReference>
<reference evidence="2 3" key="1">
    <citation type="submission" date="2016-10" db="EMBL/GenBank/DDBJ databases">
        <authorList>
            <person name="de Groot N.N."/>
        </authorList>
    </citation>
    <scope>NUCLEOTIDE SEQUENCE [LARGE SCALE GENOMIC DNA]</scope>
    <source>
        <strain evidence="2 3">CGMCC 1.10825</strain>
    </source>
</reference>
<dbReference type="PANTHER" id="PTHR13847">
    <property type="entry name" value="SARCOSINE DEHYDROGENASE-RELATED"/>
    <property type="match status" value="1"/>
</dbReference>
<keyword evidence="3" id="KW-1185">Reference proteome</keyword>
<accession>A0A1H6MBA5</accession>
<feature type="domain" description="FAD dependent oxidoreductase" evidence="1">
    <location>
        <begin position="31"/>
        <end position="383"/>
    </location>
</feature>
<evidence type="ECO:0000313" key="3">
    <source>
        <dbReference type="Proteomes" id="UP000199634"/>
    </source>
</evidence>